<dbReference type="EMBL" id="FOCC01000014">
    <property type="protein sequence ID" value="SEM93034.1"/>
    <property type="molecule type" value="Genomic_DNA"/>
</dbReference>
<sequence>MLKKILLTLFIILILAVLIQLFLITGTKGQALQKDNLRSDVKYSPTPTLLIPGWAGNALTYAKLIHYYQKENIAQKTMTVHVSPTGKIHVSGTVAGKKNALIQVIFDWNYTKNYLPQVTWLTNIMKVLHHQYGVTKLNVVAHSWGGTAWIHAVANSRYIQKNITFNKVILLGVPINESFSNKISFLEALKKKTTDKNYFRLVKKLKKFDPQKMIHFYNIMGTKSDVKASDGSVPHVQSEFLKTVLKDDWSTYHQVIYQNTTHSGLHESKKVLNKLASVLWE</sequence>
<dbReference type="GO" id="GO:0016787">
    <property type="term" value="F:hydrolase activity"/>
    <property type="evidence" value="ECO:0007669"/>
    <property type="project" value="UniProtKB-KW"/>
</dbReference>
<keyword evidence="1" id="KW-0378">Hydrolase</keyword>
<dbReference type="InterPro" id="IPR010315">
    <property type="entry name" value="DUF915_hydro-like"/>
</dbReference>
<dbReference type="Proteomes" id="UP000182089">
    <property type="component" value="Unassembled WGS sequence"/>
</dbReference>
<accession>A0ABY1ADM8</accession>
<evidence type="ECO:0000313" key="2">
    <source>
        <dbReference type="Proteomes" id="UP000182089"/>
    </source>
</evidence>
<reference evidence="1 2" key="1">
    <citation type="submission" date="2016-10" db="EMBL/GenBank/DDBJ databases">
        <authorList>
            <person name="Varghese N."/>
            <person name="Submissions S."/>
        </authorList>
    </citation>
    <scope>NUCLEOTIDE SEQUENCE [LARGE SCALE GENOMIC DNA]</scope>
    <source>
        <strain evidence="1 2">WC1T17</strain>
    </source>
</reference>
<organism evidence="1 2">
    <name type="scientific">Ligilactobacillus ruminis</name>
    <dbReference type="NCBI Taxonomy" id="1623"/>
    <lineage>
        <taxon>Bacteria</taxon>
        <taxon>Bacillati</taxon>
        <taxon>Bacillota</taxon>
        <taxon>Bacilli</taxon>
        <taxon>Lactobacillales</taxon>
        <taxon>Lactobacillaceae</taxon>
        <taxon>Ligilactobacillus</taxon>
    </lineage>
</organism>
<name>A0ABY1ADM8_9LACO</name>
<protein>
    <submittedName>
        <fullName evidence="1">Uncharacterized protein with an alpha/beta hydrolase fold</fullName>
    </submittedName>
</protein>
<comment type="caution">
    <text evidence="1">The sequence shown here is derived from an EMBL/GenBank/DDBJ whole genome shotgun (WGS) entry which is preliminary data.</text>
</comment>
<gene>
    <name evidence="1" type="ORF">SAMN05216431_11427</name>
</gene>
<dbReference type="SUPFAM" id="SSF53474">
    <property type="entry name" value="alpha/beta-Hydrolases"/>
    <property type="match status" value="1"/>
</dbReference>
<dbReference type="InterPro" id="IPR029058">
    <property type="entry name" value="AB_hydrolase_fold"/>
</dbReference>
<evidence type="ECO:0000313" key="1">
    <source>
        <dbReference type="EMBL" id="SEM93034.1"/>
    </source>
</evidence>
<proteinExistence type="predicted"/>
<dbReference type="Pfam" id="PF06028">
    <property type="entry name" value="DUF915"/>
    <property type="match status" value="1"/>
</dbReference>
<dbReference type="Gene3D" id="3.40.50.1820">
    <property type="entry name" value="alpha/beta hydrolase"/>
    <property type="match status" value="1"/>
</dbReference>